<organism evidence="2 3">
    <name type="scientific">Kitasatospora cathayae</name>
    <dbReference type="NCBI Taxonomy" id="3004092"/>
    <lineage>
        <taxon>Bacteria</taxon>
        <taxon>Bacillati</taxon>
        <taxon>Actinomycetota</taxon>
        <taxon>Actinomycetes</taxon>
        <taxon>Kitasatosporales</taxon>
        <taxon>Streptomycetaceae</taxon>
        <taxon>Kitasatospora</taxon>
    </lineage>
</organism>
<proteinExistence type="predicted"/>
<accession>A0ABY7Q0A8</accession>
<dbReference type="Proteomes" id="UP001212821">
    <property type="component" value="Chromosome"/>
</dbReference>
<dbReference type="EMBL" id="CP115450">
    <property type="protein sequence ID" value="WBP86123.1"/>
    <property type="molecule type" value="Genomic_DNA"/>
</dbReference>
<evidence type="ECO:0000256" key="1">
    <source>
        <dbReference type="SAM" id="MobiDB-lite"/>
    </source>
</evidence>
<protein>
    <submittedName>
        <fullName evidence="2">Uncharacterized protein</fullName>
    </submittedName>
</protein>
<gene>
    <name evidence="2" type="ORF">O1G21_09910</name>
</gene>
<evidence type="ECO:0000313" key="3">
    <source>
        <dbReference type="Proteomes" id="UP001212821"/>
    </source>
</evidence>
<keyword evidence="3" id="KW-1185">Reference proteome</keyword>
<evidence type="ECO:0000313" key="2">
    <source>
        <dbReference type="EMBL" id="WBP86123.1"/>
    </source>
</evidence>
<feature type="region of interest" description="Disordered" evidence="1">
    <location>
        <begin position="1"/>
        <end position="31"/>
    </location>
</feature>
<dbReference type="RefSeq" id="WP_270142562.1">
    <property type="nucleotide sequence ID" value="NZ_CP115450.1"/>
</dbReference>
<reference evidence="3" key="1">
    <citation type="submission" date="2022-12" db="EMBL/GenBank/DDBJ databases">
        <authorList>
            <person name="Mo P."/>
        </authorList>
    </citation>
    <scope>NUCLEOTIDE SEQUENCE [LARGE SCALE GENOMIC DNA]</scope>
    <source>
        <strain evidence="3">HUAS 3-15</strain>
    </source>
</reference>
<name>A0ABY7Q0A8_9ACTN</name>
<sequence>MEGPVRASSGVASARESTAAPSAEPTFPENTKQLILRTAKEKGTAPAGDRFTLLRFSNGYGPELLWRAEKTGDICTASDVVARGCVPLADIAKRPTPGVGTFIGASLFEGNWSVMLMANGETVDRLSCQGRDFPVREGYSILVDGVLHTVYTVAIPRNLQGAYRVAVRRDGHPVEEPLNLNLEENYGSAAVQC</sequence>